<reference evidence="2 3" key="1">
    <citation type="submission" date="2023-01" db="EMBL/GenBank/DDBJ databases">
        <title>Analysis of 21 Apiospora genomes using comparative genomics revels a genus with tremendous synthesis potential of carbohydrate active enzymes and secondary metabolites.</title>
        <authorList>
            <person name="Sorensen T."/>
        </authorList>
    </citation>
    <scope>NUCLEOTIDE SEQUENCE [LARGE SCALE GENOMIC DNA]</scope>
    <source>
        <strain evidence="2 3">CBS 135458</strain>
    </source>
</reference>
<keyword evidence="3" id="KW-1185">Reference proteome</keyword>
<protein>
    <submittedName>
        <fullName evidence="2">Uncharacterized protein</fullName>
    </submittedName>
</protein>
<evidence type="ECO:0000256" key="1">
    <source>
        <dbReference type="SAM" id="MobiDB-lite"/>
    </source>
</evidence>
<evidence type="ECO:0000313" key="3">
    <source>
        <dbReference type="Proteomes" id="UP001480595"/>
    </source>
</evidence>
<dbReference type="Proteomes" id="UP001480595">
    <property type="component" value="Unassembled WGS sequence"/>
</dbReference>
<gene>
    <name evidence="2" type="ORF">PG994_002998</name>
</gene>
<evidence type="ECO:0000313" key="2">
    <source>
        <dbReference type="EMBL" id="KAK8079191.1"/>
    </source>
</evidence>
<feature type="compositionally biased region" description="Low complexity" evidence="1">
    <location>
        <begin position="79"/>
        <end position="91"/>
    </location>
</feature>
<dbReference type="EMBL" id="JAQQWL010000003">
    <property type="protein sequence ID" value="KAK8079191.1"/>
    <property type="molecule type" value="Genomic_DNA"/>
</dbReference>
<comment type="caution">
    <text evidence="2">The sequence shown here is derived from an EMBL/GenBank/DDBJ whole genome shotgun (WGS) entry which is preliminary data.</text>
</comment>
<name>A0ABR1W9K7_9PEZI</name>
<proteinExistence type="predicted"/>
<dbReference type="GeneID" id="92087470"/>
<sequence>MLSTPFVPCEHFPYSDVSSQFQGALSIPDVLKASSDTAIGTQSSVAPDNFSTIPGWPTPEIDLSSILSQSWDDPETRPTPEVTFTPSTVPSSPSPLAPAYHIPESVQVMPPELPSPFTSCDQSENTVRAKYYSSANSRNSKAVHVFACF</sequence>
<dbReference type="RefSeq" id="XP_066720262.1">
    <property type="nucleotide sequence ID" value="XM_066854407.1"/>
</dbReference>
<accession>A0ABR1W9K7</accession>
<organism evidence="2 3">
    <name type="scientific">Apiospora phragmitis</name>
    <dbReference type="NCBI Taxonomy" id="2905665"/>
    <lineage>
        <taxon>Eukaryota</taxon>
        <taxon>Fungi</taxon>
        <taxon>Dikarya</taxon>
        <taxon>Ascomycota</taxon>
        <taxon>Pezizomycotina</taxon>
        <taxon>Sordariomycetes</taxon>
        <taxon>Xylariomycetidae</taxon>
        <taxon>Amphisphaeriales</taxon>
        <taxon>Apiosporaceae</taxon>
        <taxon>Apiospora</taxon>
    </lineage>
</organism>
<feature type="region of interest" description="Disordered" evidence="1">
    <location>
        <begin position="70"/>
        <end position="95"/>
    </location>
</feature>